<reference evidence="1 2" key="1">
    <citation type="submission" date="2024-08" db="EMBL/GenBank/DDBJ databases">
        <title>Gnathostoma spinigerum genome.</title>
        <authorList>
            <person name="Gonzalez-Bertolin B."/>
            <person name="Monzon S."/>
            <person name="Zaballos A."/>
            <person name="Jimenez P."/>
            <person name="Dekumyoy P."/>
            <person name="Varona S."/>
            <person name="Cuesta I."/>
            <person name="Sumanam S."/>
            <person name="Adisakwattana P."/>
            <person name="Gasser R.B."/>
            <person name="Hernandez-Gonzalez A."/>
            <person name="Young N.D."/>
            <person name="Perteguer M.J."/>
        </authorList>
    </citation>
    <scope>NUCLEOTIDE SEQUENCE [LARGE SCALE GENOMIC DNA]</scope>
    <source>
        <strain evidence="1">AL3</strain>
        <tissue evidence="1">Liver</tissue>
    </source>
</reference>
<name>A0ABD6E7P7_9BILA</name>
<accession>A0ABD6E7P7</accession>
<dbReference type="AlphaFoldDB" id="A0ABD6E7P7"/>
<proteinExistence type="predicted"/>
<protein>
    <submittedName>
        <fullName evidence="1">Uncharacterized protein</fullName>
    </submittedName>
</protein>
<dbReference type="EMBL" id="JBGFUD010000023">
    <property type="protein sequence ID" value="MFH4973399.1"/>
    <property type="molecule type" value="Genomic_DNA"/>
</dbReference>
<keyword evidence="2" id="KW-1185">Reference proteome</keyword>
<sequence length="127" mass="14368">MTESREGRNIGYCNLSRNSAICEELASATRMIDGPISSVDLTSNDHSITVKVRQRLEPKPFECAGNMHHDKPSRSSFEFLKIEYAAQPARFAAKIRGSTNKVVLRSSQELVPDNESRIVEFIRNERK</sequence>
<dbReference type="Proteomes" id="UP001608902">
    <property type="component" value="Unassembled WGS sequence"/>
</dbReference>
<gene>
    <name evidence="1" type="ORF">AB6A40_000108</name>
</gene>
<organism evidence="1 2">
    <name type="scientific">Gnathostoma spinigerum</name>
    <dbReference type="NCBI Taxonomy" id="75299"/>
    <lineage>
        <taxon>Eukaryota</taxon>
        <taxon>Metazoa</taxon>
        <taxon>Ecdysozoa</taxon>
        <taxon>Nematoda</taxon>
        <taxon>Chromadorea</taxon>
        <taxon>Rhabditida</taxon>
        <taxon>Spirurina</taxon>
        <taxon>Gnathostomatomorpha</taxon>
        <taxon>Gnathostomatoidea</taxon>
        <taxon>Gnathostomatidae</taxon>
        <taxon>Gnathostoma</taxon>
    </lineage>
</organism>
<evidence type="ECO:0000313" key="2">
    <source>
        <dbReference type="Proteomes" id="UP001608902"/>
    </source>
</evidence>
<comment type="caution">
    <text evidence="1">The sequence shown here is derived from an EMBL/GenBank/DDBJ whole genome shotgun (WGS) entry which is preliminary data.</text>
</comment>
<evidence type="ECO:0000313" key="1">
    <source>
        <dbReference type="EMBL" id="MFH4973399.1"/>
    </source>
</evidence>